<evidence type="ECO:0000313" key="10">
    <source>
        <dbReference type="EMBL" id="PFH48284.1"/>
    </source>
</evidence>
<keyword evidence="4 6" id="KW-0472">Membrane</keyword>
<keyword evidence="2 6" id="KW-0812">Transmembrane</keyword>
<feature type="transmembrane region" description="Helical" evidence="6">
    <location>
        <begin position="777"/>
        <end position="795"/>
    </location>
</feature>
<proteinExistence type="predicted"/>
<feature type="domain" description="Integral membrane bound transporter" evidence="9">
    <location>
        <begin position="654"/>
        <end position="790"/>
    </location>
</feature>
<evidence type="ECO:0000256" key="4">
    <source>
        <dbReference type="ARBA" id="ARBA00023136"/>
    </source>
</evidence>
<keyword evidence="3 6" id="KW-1133">Transmembrane helix</keyword>
<dbReference type="Proteomes" id="UP000242287">
    <property type="component" value="Unassembled WGS sequence"/>
</dbReference>
<dbReference type="PANTHER" id="PTHR37994:SF3">
    <property type="entry name" value="ER TRANSPORTER 6TM N-TERMINAL DOMAIN-CONTAINING PROTEIN"/>
    <property type="match status" value="1"/>
</dbReference>
<evidence type="ECO:0000256" key="2">
    <source>
        <dbReference type="ARBA" id="ARBA00022692"/>
    </source>
</evidence>
<dbReference type="Pfam" id="PF10334">
    <property type="entry name" value="BRE4"/>
    <property type="match status" value="1"/>
</dbReference>
<feature type="transmembrane region" description="Helical" evidence="6">
    <location>
        <begin position="710"/>
        <end position="731"/>
    </location>
</feature>
<dbReference type="EMBL" id="KZ302069">
    <property type="protein sequence ID" value="PFH48284.1"/>
    <property type="molecule type" value="Genomic_DNA"/>
</dbReference>
<dbReference type="PANTHER" id="PTHR37994">
    <property type="entry name" value="ARAE_2_N DOMAIN-CONTAINING PROTEIN-RELATED"/>
    <property type="match status" value="1"/>
</dbReference>
<reference evidence="10 11" key="1">
    <citation type="submission" date="2014-02" db="EMBL/GenBank/DDBJ databases">
        <title>Transposable element dynamics among asymbiotic and ectomycorrhizal Amanita fungi.</title>
        <authorList>
            <consortium name="DOE Joint Genome Institute"/>
            <person name="Hess J."/>
            <person name="Skrede I."/>
            <person name="Wolfe B."/>
            <person name="LaButti K."/>
            <person name="Ohm R.A."/>
            <person name="Grigoriev I.V."/>
            <person name="Pringle A."/>
        </authorList>
    </citation>
    <scope>NUCLEOTIDE SEQUENCE [LARGE SCALE GENOMIC DNA]</scope>
    <source>
        <strain evidence="10 11">SKay4041</strain>
    </source>
</reference>
<feature type="domain" description="DUF2421" evidence="7">
    <location>
        <begin position="795"/>
        <end position="1077"/>
    </location>
</feature>
<accession>A0A2A9NG42</accession>
<evidence type="ECO:0000256" key="5">
    <source>
        <dbReference type="SAM" id="MobiDB-lite"/>
    </source>
</evidence>
<dbReference type="InterPro" id="IPR049453">
    <property type="entry name" value="Memb_transporter_dom"/>
</dbReference>
<dbReference type="Pfam" id="PF13515">
    <property type="entry name" value="FUSC_2"/>
    <property type="match status" value="1"/>
</dbReference>
<feature type="transmembrane region" description="Helical" evidence="6">
    <location>
        <begin position="144"/>
        <end position="161"/>
    </location>
</feature>
<comment type="subcellular location">
    <subcellularLocation>
        <location evidence="1">Membrane</location>
        <topology evidence="1">Multi-pass membrane protein</topology>
    </subcellularLocation>
</comment>
<protein>
    <recommendedName>
        <fullName evidence="12">ER transporter 6TM N-terminal domain-containing protein</fullName>
    </recommendedName>
</protein>
<dbReference type="OrthoDB" id="2274698at2759"/>
<feature type="transmembrane region" description="Helical" evidence="6">
    <location>
        <begin position="687"/>
        <end position="704"/>
    </location>
</feature>
<feature type="domain" description="Putative ER transporter 6TM N-terminal" evidence="8">
    <location>
        <begin position="20"/>
        <end position="451"/>
    </location>
</feature>
<organism evidence="10 11">
    <name type="scientific">Amanita thiersii Skay4041</name>
    <dbReference type="NCBI Taxonomy" id="703135"/>
    <lineage>
        <taxon>Eukaryota</taxon>
        <taxon>Fungi</taxon>
        <taxon>Dikarya</taxon>
        <taxon>Basidiomycota</taxon>
        <taxon>Agaricomycotina</taxon>
        <taxon>Agaricomycetes</taxon>
        <taxon>Agaricomycetidae</taxon>
        <taxon>Agaricales</taxon>
        <taxon>Pluteineae</taxon>
        <taxon>Amanitaceae</taxon>
        <taxon>Amanita</taxon>
    </lineage>
</organism>
<dbReference type="Pfam" id="PF10337">
    <property type="entry name" value="ArAE_2_N"/>
    <property type="match status" value="1"/>
</dbReference>
<evidence type="ECO:0000256" key="6">
    <source>
        <dbReference type="SAM" id="Phobius"/>
    </source>
</evidence>
<evidence type="ECO:0000259" key="9">
    <source>
        <dbReference type="Pfam" id="PF13515"/>
    </source>
</evidence>
<evidence type="ECO:0000256" key="1">
    <source>
        <dbReference type="ARBA" id="ARBA00004141"/>
    </source>
</evidence>
<gene>
    <name evidence="10" type="ORF">AMATHDRAFT_150248</name>
</gene>
<feature type="transmembrane region" description="Helical" evidence="6">
    <location>
        <begin position="200"/>
        <end position="219"/>
    </location>
</feature>
<feature type="compositionally biased region" description="Acidic residues" evidence="5">
    <location>
        <begin position="571"/>
        <end position="582"/>
    </location>
</feature>
<dbReference type="InterPro" id="IPR018820">
    <property type="entry name" value="BRE4-related_DUF2421"/>
</dbReference>
<feature type="region of interest" description="Disordered" evidence="5">
    <location>
        <begin position="571"/>
        <end position="602"/>
    </location>
</feature>
<dbReference type="InterPro" id="IPR018823">
    <property type="entry name" value="ArAE_2_N"/>
</dbReference>
<evidence type="ECO:0008006" key="12">
    <source>
        <dbReference type="Google" id="ProtNLM"/>
    </source>
</evidence>
<dbReference type="GO" id="GO:0016020">
    <property type="term" value="C:membrane"/>
    <property type="evidence" value="ECO:0007669"/>
    <property type="project" value="UniProtKB-SubCell"/>
</dbReference>
<feature type="transmembrane region" description="Helical" evidence="6">
    <location>
        <begin position="168"/>
        <end position="188"/>
    </location>
</feature>
<keyword evidence="11" id="KW-1185">Reference proteome</keyword>
<evidence type="ECO:0000259" key="7">
    <source>
        <dbReference type="Pfam" id="PF10334"/>
    </source>
</evidence>
<evidence type="ECO:0000313" key="11">
    <source>
        <dbReference type="Proteomes" id="UP000242287"/>
    </source>
</evidence>
<evidence type="ECO:0000256" key="3">
    <source>
        <dbReference type="ARBA" id="ARBA00022989"/>
    </source>
</evidence>
<feature type="compositionally biased region" description="Basic and acidic residues" evidence="5">
    <location>
        <begin position="588"/>
        <end position="602"/>
    </location>
</feature>
<dbReference type="STRING" id="703135.A0A2A9NG42"/>
<sequence>MVLALPEFLSWLQPALKQPRTWKTWFRCCAALAAALVLLVDNETLQSMGQAGFFAAIVAVMLPPNWAFTLFVYAAVTLISRVIGMLIGWGWGCAAMRASLAARSQTLLAHQQQQAQASLVQGVPVASQIQNFIFHGMFLDPRSSAVYGAFLFVGTFLLGILQAYVPKLALLSIFGSIVLDVMCTYGPLFPNSRYKLPNILIIPTCYYMAIAIASIILLFPQSLNHIWINTLRTKYLNPIVDLIVLQSKALSTRPSDRRNWSVLAGLGDGYRRDMVNGAQALLGQITLIDLEISLGQLGPGDLKKVSAELRSLAFRASGLHSFVNFVNRANETDASEEAAVDKELQPAPDRSTFVRRRIREREAQHGHDLDSLVPILEEASLRLRLACEACTKGALDWFEECNSARWTKFLRIKKQTRAQLLERHTKLEALLGELVDALEEFKTVERVKLIKPYHRFFDPETGVLKEEVKMKAAGNELFSARSLFLCFVFTDTMEAFCERLVSVLQVLVSLDQKRRMPRIWLPSGFGKLGRKLLNRRSLDGTVVSPAMGTDHDLTRFPNEDARTGFYLDEDNEGGDEGGDVEEGVQGQNRKEGNGVHVDKKNPDALPPRTTVERFFIKLEAFLCFFKSPEAIFALRYGVVSVALWVPSVCPTTTWFYYHEKGIWALITAQTGLAVYAGDQIEGFIKRILGTILGLLIGMAVWYIGQGRGSGNAYGLVIVTTVFLAPVFLGRIAGPPQDFMIWTMAGVTAVLVVGYSWVNTRLPLLAGSSFGVELGWKRALLVVIGFTACFIVMLFPRPSSSQKLVRKTLSATLGEVGNILASEVEAFLAEEARARQGHMGEITTGDQMLTGTPASSLKEKRIRHIGQRMLDVSARLQGLQPSLKTARYELQLRGKWPFQNYLCLYTAQTKLLASMSLLIMAFAKLDTKWCSILVHRTPFMNPNLLSEVFANIAILSSALSAPHALHSSVPKLRDRVIYHARHSGRQSALLDHHDTRAPLVQVTNDTGGAPDDNTANTHKVNVEFGDGEAGVTRLGFEELSLDTLLDAQLPAHSTAVVALTDIIARIDEIATTVRELCGSTVSEGYHALNSEYLELEENRIGSGIVYNKAGAR</sequence>
<evidence type="ECO:0000259" key="8">
    <source>
        <dbReference type="Pfam" id="PF10337"/>
    </source>
</evidence>
<dbReference type="AlphaFoldDB" id="A0A2A9NG42"/>
<name>A0A2A9NG42_9AGAR</name>
<feature type="transmembrane region" description="Helical" evidence="6">
    <location>
        <begin position="738"/>
        <end position="757"/>
    </location>
</feature>